<evidence type="ECO:0000256" key="3">
    <source>
        <dbReference type="ARBA" id="ARBA00022448"/>
    </source>
</evidence>
<dbReference type="InterPro" id="IPR038404">
    <property type="entry name" value="TRAP_DctP_sf"/>
</dbReference>
<gene>
    <name evidence="6" type="ORF">CLOBOL_06556</name>
</gene>
<evidence type="ECO:0008006" key="8">
    <source>
        <dbReference type="Google" id="ProtNLM"/>
    </source>
</evidence>
<dbReference type="AlphaFoldDB" id="A8S3B3"/>
<comment type="similarity">
    <text evidence="2">Belongs to the bacterial solute-binding protein 7 family.</text>
</comment>
<evidence type="ECO:0000256" key="2">
    <source>
        <dbReference type="ARBA" id="ARBA00009023"/>
    </source>
</evidence>
<dbReference type="PROSITE" id="PS51257">
    <property type="entry name" value="PROKAR_LIPOPROTEIN"/>
    <property type="match status" value="1"/>
</dbReference>
<accession>A8S3B3</accession>
<dbReference type="Gene3D" id="3.40.190.170">
    <property type="entry name" value="Bacterial extracellular solute-binding protein, family 7"/>
    <property type="match status" value="1"/>
</dbReference>
<reference evidence="6 7" key="2">
    <citation type="submission" date="2007-09" db="EMBL/GenBank/DDBJ databases">
        <title>Draft genome sequence of Clostridium bolteae (ATCC BAA-613).</title>
        <authorList>
            <person name="Sudarsanam P."/>
            <person name="Ley R."/>
            <person name="Guruge J."/>
            <person name="Turnbaugh P.J."/>
            <person name="Mahowald M."/>
            <person name="Liep D."/>
            <person name="Gordon J."/>
        </authorList>
    </citation>
    <scope>NUCLEOTIDE SEQUENCE [LARGE SCALE GENOMIC DNA]</scope>
    <source>
        <strain evidence="7">ATCC BAA-613 / DSM 15670 / CCUG 46953 / JCM 12243 / WAL 16351</strain>
    </source>
</reference>
<evidence type="ECO:0000256" key="1">
    <source>
        <dbReference type="ARBA" id="ARBA00004196"/>
    </source>
</evidence>
<evidence type="ECO:0000256" key="4">
    <source>
        <dbReference type="ARBA" id="ARBA00022729"/>
    </source>
</evidence>
<comment type="caution">
    <text evidence="6">The sequence shown here is derived from an EMBL/GenBank/DDBJ whole genome shotgun (WGS) entry which is preliminary data.</text>
</comment>
<dbReference type="GO" id="GO:0055085">
    <property type="term" value="P:transmembrane transport"/>
    <property type="evidence" value="ECO:0007669"/>
    <property type="project" value="InterPro"/>
</dbReference>
<dbReference type="eggNOG" id="COG1638">
    <property type="taxonomic scope" value="Bacteria"/>
</dbReference>
<proteinExistence type="inferred from homology"/>
<evidence type="ECO:0000313" key="6">
    <source>
        <dbReference type="EMBL" id="EDP13198.1"/>
    </source>
</evidence>
<dbReference type="HOGENOM" id="CLU_036176_4_0_9"/>
<dbReference type="PANTHER" id="PTHR33376:SF4">
    <property type="entry name" value="SIALIC ACID-BINDING PERIPLASMIC PROTEIN SIAP"/>
    <property type="match status" value="1"/>
</dbReference>
<keyword evidence="3" id="KW-0813">Transport</keyword>
<name>A8S3B3_ENTBW</name>
<organism evidence="6 7">
    <name type="scientific">Enterocloster bolteae (strain ATCC BAA-613 / DSM 15670 / CCUG 46953 / JCM 12243 / WAL 16351)</name>
    <name type="common">Clostridium bolteae</name>
    <dbReference type="NCBI Taxonomy" id="411902"/>
    <lineage>
        <taxon>Bacteria</taxon>
        <taxon>Bacillati</taxon>
        <taxon>Bacillota</taxon>
        <taxon>Clostridia</taxon>
        <taxon>Lachnospirales</taxon>
        <taxon>Lachnospiraceae</taxon>
        <taxon>Enterocloster</taxon>
    </lineage>
</organism>
<dbReference type="EMBL" id="ABCC02000056">
    <property type="protein sequence ID" value="EDP13198.1"/>
    <property type="molecule type" value="Genomic_DNA"/>
</dbReference>
<reference evidence="6 7" key="1">
    <citation type="submission" date="2007-08" db="EMBL/GenBank/DDBJ databases">
        <authorList>
            <person name="Fulton L."/>
            <person name="Clifton S."/>
            <person name="Fulton B."/>
            <person name="Xu J."/>
            <person name="Minx P."/>
            <person name="Pepin K.H."/>
            <person name="Johnson M."/>
            <person name="Thiruvilangam P."/>
            <person name="Bhonagiri V."/>
            <person name="Nash W.E."/>
            <person name="Mardis E.R."/>
            <person name="Wilson R.K."/>
        </authorList>
    </citation>
    <scope>NUCLEOTIDE SEQUENCE [LARGE SCALE GENOMIC DNA]</scope>
    <source>
        <strain evidence="7">ATCC BAA-613 / DSM 15670 / CCUG 46953 / JCM 12243 / WAL 16351</strain>
    </source>
</reference>
<protein>
    <recommendedName>
        <fullName evidence="8">TRAP transporter substrate-binding protein</fullName>
    </recommendedName>
</protein>
<feature type="chain" id="PRO_5038496567" description="TRAP transporter substrate-binding protein" evidence="5">
    <location>
        <begin position="27"/>
        <end position="363"/>
    </location>
</feature>
<feature type="signal peptide" evidence="5">
    <location>
        <begin position="1"/>
        <end position="26"/>
    </location>
</feature>
<dbReference type="PANTHER" id="PTHR33376">
    <property type="match status" value="1"/>
</dbReference>
<dbReference type="GO" id="GO:0030288">
    <property type="term" value="C:outer membrane-bounded periplasmic space"/>
    <property type="evidence" value="ECO:0007669"/>
    <property type="project" value="InterPro"/>
</dbReference>
<sequence>MIKEINHMKKNLISMLLITATAISLAACGSSKAPASAGSSGTSASKDTAASVNASQVVVKYSVTYPSTGTQAEGALKLGELIEECSDGRMKMEFYPSSQLGDKTATFEGLGNGTIEMTECAATDLSAFNDMWSVFSLPYLWENGQQACATVMDPAVREMLEADAQANGFVIIAWTDIGSRSIMNQKKTVNTPADLTGLKIRCMQDPILADSTNAMGAIATPLGASEIYTGLQQGTIDGLDHTPSVVVANGWQELAKHFSLTEHFTIPDPVFVSKVWFDGLSAENQEAVLEAGKKFSDVWNNEIWPEATEDGMKAMKEQGVEIVEVDKALFEEAVKPVVDKFLADASEDQKALYDLLTKTRENY</sequence>
<dbReference type="PIRSF" id="PIRSF006470">
    <property type="entry name" value="DctB"/>
    <property type="match status" value="1"/>
</dbReference>
<dbReference type="InterPro" id="IPR004682">
    <property type="entry name" value="TRAP_DctP"/>
</dbReference>
<dbReference type="InterPro" id="IPR018389">
    <property type="entry name" value="DctP_fam"/>
</dbReference>
<dbReference type="NCBIfam" id="TIGR00787">
    <property type="entry name" value="dctP"/>
    <property type="match status" value="1"/>
</dbReference>
<keyword evidence="4 5" id="KW-0732">Signal</keyword>
<dbReference type="Pfam" id="PF03480">
    <property type="entry name" value="DctP"/>
    <property type="match status" value="1"/>
</dbReference>
<evidence type="ECO:0000313" key="7">
    <source>
        <dbReference type="Proteomes" id="UP000005396"/>
    </source>
</evidence>
<dbReference type="NCBIfam" id="NF037995">
    <property type="entry name" value="TRAP_S1"/>
    <property type="match status" value="1"/>
</dbReference>
<evidence type="ECO:0000256" key="5">
    <source>
        <dbReference type="SAM" id="SignalP"/>
    </source>
</evidence>
<dbReference type="CDD" id="cd13671">
    <property type="entry name" value="PBP2_TRAP_SBP_like_3"/>
    <property type="match status" value="1"/>
</dbReference>
<comment type="subcellular location">
    <subcellularLocation>
        <location evidence="1">Cell envelope</location>
    </subcellularLocation>
</comment>
<dbReference type="Proteomes" id="UP000005396">
    <property type="component" value="Unassembled WGS sequence"/>
</dbReference>
<dbReference type="PaxDb" id="411902-CLOBOL_06556"/>